<feature type="domain" description="Transglycosylase SLT" evidence="4">
    <location>
        <begin position="36"/>
        <end position="138"/>
    </location>
</feature>
<evidence type="ECO:0000259" key="4">
    <source>
        <dbReference type="Pfam" id="PF01464"/>
    </source>
</evidence>
<dbReference type="CDD" id="cd00254">
    <property type="entry name" value="LT-like"/>
    <property type="match status" value="1"/>
</dbReference>
<evidence type="ECO:0000313" key="5">
    <source>
        <dbReference type="EMBL" id="SBV32603.1"/>
    </source>
</evidence>
<dbReference type="EMBL" id="LT598653">
    <property type="protein sequence ID" value="SBV32603.1"/>
    <property type="molecule type" value="Genomic_DNA"/>
</dbReference>
<evidence type="ECO:0000256" key="2">
    <source>
        <dbReference type="ARBA" id="ARBA00009387"/>
    </source>
</evidence>
<evidence type="ECO:0000256" key="3">
    <source>
        <dbReference type="SAM" id="SignalP"/>
    </source>
</evidence>
<keyword evidence="3" id="KW-0732">Signal</keyword>
<comment type="similarity">
    <text evidence="2">Belongs to the virb1 family.</text>
</comment>
<dbReference type="PANTHER" id="PTHR37423">
    <property type="entry name" value="SOLUBLE LYTIC MUREIN TRANSGLYCOSYLASE-RELATED"/>
    <property type="match status" value="1"/>
</dbReference>
<dbReference type="PANTHER" id="PTHR37423:SF2">
    <property type="entry name" value="MEMBRANE-BOUND LYTIC MUREIN TRANSGLYCOSYLASE C"/>
    <property type="match status" value="1"/>
</dbReference>
<gene>
    <name evidence="5" type="ORF">SPPYR_1483</name>
</gene>
<name>A0A1Y5PRI0_9SPHN</name>
<evidence type="ECO:0000256" key="1">
    <source>
        <dbReference type="ARBA" id="ARBA00007734"/>
    </source>
</evidence>
<proteinExistence type="inferred from homology"/>
<organism evidence="5">
    <name type="scientific">uncultured Sphingopyxis sp</name>
    <dbReference type="NCBI Taxonomy" id="310581"/>
    <lineage>
        <taxon>Bacteria</taxon>
        <taxon>Pseudomonadati</taxon>
        <taxon>Pseudomonadota</taxon>
        <taxon>Alphaproteobacteria</taxon>
        <taxon>Sphingomonadales</taxon>
        <taxon>Sphingomonadaceae</taxon>
        <taxon>Sphingopyxis</taxon>
        <taxon>environmental samples</taxon>
    </lineage>
</organism>
<dbReference type="Pfam" id="PF01464">
    <property type="entry name" value="SLT"/>
    <property type="match status" value="1"/>
</dbReference>
<reference evidence="5" key="1">
    <citation type="submission" date="2016-03" db="EMBL/GenBank/DDBJ databases">
        <authorList>
            <person name="Ploux O."/>
        </authorList>
    </citation>
    <scope>NUCLEOTIDE SEQUENCE</scope>
    <source>
        <strain evidence="5">UC10</strain>
    </source>
</reference>
<accession>A0A1Y5PRI0</accession>
<dbReference type="AlphaFoldDB" id="A0A1Y5PRI0"/>
<protein>
    <recommendedName>
        <fullName evidence="4">Transglycosylase SLT domain-containing protein</fullName>
    </recommendedName>
</protein>
<dbReference type="InterPro" id="IPR023346">
    <property type="entry name" value="Lysozyme-like_dom_sf"/>
</dbReference>
<dbReference type="RefSeq" id="WP_184100728.1">
    <property type="nucleotide sequence ID" value="NZ_LT598653.1"/>
</dbReference>
<feature type="chain" id="PRO_5010995311" description="Transglycosylase SLT domain-containing protein" evidence="3">
    <location>
        <begin position="25"/>
        <end position="235"/>
    </location>
</feature>
<sequence length="235" mass="25292">MGALKHRAALLTALLTLAAGPCFAREAAPWRVHVSDAAARFGLPEEWVLRVIAAESGGRTELGGKPITSHAGAMGLMQVMPATWASLRARYRLGPDPYDPRDNIVAGTAYLRDMYDRFGYPGLFAAYNAGPGRYGEHLARGRPLPRETRDYVAKITGQAALPTATALPSRGDEAEVPQADVDPIFFARSERAGPAVLVTTPQAEARSAINHVVPEQGARRPDPLFLLRGGGDDRR</sequence>
<dbReference type="Gene3D" id="1.10.530.10">
    <property type="match status" value="1"/>
</dbReference>
<dbReference type="InterPro" id="IPR008258">
    <property type="entry name" value="Transglycosylase_SLT_dom_1"/>
</dbReference>
<dbReference type="KEGG" id="sphu:SPPYR_1483"/>
<comment type="similarity">
    <text evidence="1">Belongs to the transglycosylase Slt family.</text>
</comment>
<dbReference type="SUPFAM" id="SSF53955">
    <property type="entry name" value="Lysozyme-like"/>
    <property type="match status" value="1"/>
</dbReference>
<feature type="signal peptide" evidence="3">
    <location>
        <begin position="1"/>
        <end position="24"/>
    </location>
</feature>